<dbReference type="Proteomes" id="UP000823674">
    <property type="component" value="Chromosome A05"/>
</dbReference>
<evidence type="ECO:0000313" key="2">
    <source>
        <dbReference type="Proteomes" id="UP000823674"/>
    </source>
</evidence>
<protein>
    <submittedName>
        <fullName evidence="1">Uncharacterized protein</fullName>
    </submittedName>
</protein>
<feature type="non-terminal residue" evidence="1">
    <location>
        <position position="1"/>
    </location>
</feature>
<name>A0ABQ7MF26_BRACM</name>
<sequence length="272" mass="30168">VSLKGQFTLMPSSLTNLKNKFEINCGRPRFIAVFLRRRLSGVVVVVSPSLSSSSLRRCRRRLSVVVFASLTMEVLCICGQWISKESLQWEFLVDLKRNASIISIEEDLLYEDLMKIVSEDFSVKEEEISLSYGFSLDKKCIIESFPPLSIGNTRQLRTFISKTRAFDGTCRLCVKVSTDPASCNTQASDTFASTVPLNANPALLSTVQSEKQSFLYEGVSTVPLNDLPDFSTDSASCNIQASDTFASTVPLNANPVILSTVQSEKQVFLQFL</sequence>
<evidence type="ECO:0000313" key="1">
    <source>
        <dbReference type="EMBL" id="KAG5397359.1"/>
    </source>
</evidence>
<comment type="caution">
    <text evidence="1">The sequence shown here is derived from an EMBL/GenBank/DDBJ whole genome shotgun (WGS) entry which is preliminary data.</text>
</comment>
<reference evidence="1 2" key="1">
    <citation type="submission" date="2021-03" db="EMBL/GenBank/DDBJ databases">
        <authorList>
            <person name="King G.J."/>
            <person name="Bancroft I."/>
            <person name="Baten A."/>
            <person name="Bloomfield J."/>
            <person name="Borpatragohain P."/>
            <person name="He Z."/>
            <person name="Irish N."/>
            <person name="Irwin J."/>
            <person name="Liu K."/>
            <person name="Mauleon R.P."/>
            <person name="Moore J."/>
            <person name="Morris R."/>
            <person name="Ostergaard L."/>
            <person name="Wang B."/>
            <person name="Wells R."/>
        </authorList>
    </citation>
    <scope>NUCLEOTIDE SEQUENCE [LARGE SCALE GENOMIC DNA]</scope>
    <source>
        <strain evidence="1">R-o-18</strain>
        <tissue evidence="1">Leaf</tissue>
    </source>
</reference>
<dbReference type="EMBL" id="JADBGQ010000005">
    <property type="protein sequence ID" value="KAG5397359.1"/>
    <property type="molecule type" value="Genomic_DNA"/>
</dbReference>
<organism evidence="1 2">
    <name type="scientific">Brassica rapa subsp. trilocularis</name>
    <dbReference type="NCBI Taxonomy" id="1813537"/>
    <lineage>
        <taxon>Eukaryota</taxon>
        <taxon>Viridiplantae</taxon>
        <taxon>Streptophyta</taxon>
        <taxon>Embryophyta</taxon>
        <taxon>Tracheophyta</taxon>
        <taxon>Spermatophyta</taxon>
        <taxon>Magnoliopsida</taxon>
        <taxon>eudicotyledons</taxon>
        <taxon>Gunneridae</taxon>
        <taxon>Pentapetalae</taxon>
        <taxon>rosids</taxon>
        <taxon>malvids</taxon>
        <taxon>Brassicales</taxon>
        <taxon>Brassicaceae</taxon>
        <taxon>Brassiceae</taxon>
        <taxon>Brassica</taxon>
    </lineage>
</organism>
<keyword evidence="2" id="KW-1185">Reference proteome</keyword>
<proteinExistence type="predicted"/>
<gene>
    <name evidence="1" type="primary">A05g504400.1_BraROA</name>
    <name evidence="1" type="ORF">IGI04_019173</name>
</gene>
<accession>A0ABQ7MF26</accession>